<dbReference type="Gene3D" id="3.40.50.10470">
    <property type="entry name" value="Translation initiation factor eif-2b, domain 2"/>
    <property type="match status" value="1"/>
</dbReference>
<name>A0AAW4WRW4_9FIRM</name>
<dbReference type="Pfam" id="PF01008">
    <property type="entry name" value="IF-2B"/>
    <property type="match status" value="1"/>
</dbReference>
<evidence type="ECO:0000313" key="4">
    <source>
        <dbReference type="EMBL" id="MCC3143847.1"/>
    </source>
</evidence>
<dbReference type="Gene3D" id="1.20.120.420">
    <property type="entry name" value="translation initiation factor eif-2b, domain 1"/>
    <property type="match status" value="1"/>
</dbReference>
<dbReference type="NCBIfam" id="TIGR00512">
    <property type="entry name" value="salvage_mtnA"/>
    <property type="match status" value="1"/>
</dbReference>
<dbReference type="GO" id="GO:0046523">
    <property type="term" value="F:S-methyl-5-thioribose-1-phosphate isomerase activity"/>
    <property type="evidence" value="ECO:0007669"/>
    <property type="project" value="UniProtKB-UniRule"/>
</dbReference>
<feature type="site" description="Transition state stabilizer" evidence="3">
    <location>
        <position position="157"/>
    </location>
</feature>
<sequence>MKNETMYFENNKLKLIDQRKLPLQIEYFSCKNYHDAEFAISEMVVRGAPAIGAAAAYGFYLAALEFAGLPEEELEKELKKAADKLIAARPTAVNLSWAVEQLLDLALANLNKSEEELLAILKDKADQIADSDRKINKKMAENGNKLIKENAVILTHCNAGSLATVDYGTALGVIREAHFTKKNIKVFADETRPRLQGARLTAFELMEEGIDVTLIADSTAATLIRDGKIDYIITGADRIAANGDTANKIGTFMLSELAKNFAVPFYVAAPLSTIDRKLASGSLIEIEERDSEEITQIEGVQIAPENVKVYNPAFDITPAENIDAIITEKGIVKNPDKKSIAELFQV</sequence>
<organism evidence="4 5">
    <name type="scientific">Halanaerobium polyolivorans</name>
    <dbReference type="NCBI Taxonomy" id="2886943"/>
    <lineage>
        <taxon>Bacteria</taxon>
        <taxon>Bacillati</taxon>
        <taxon>Bacillota</taxon>
        <taxon>Clostridia</taxon>
        <taxon>Halanaerobiales</taxon>
        <taxon>Halanaerobiaceae</taxon>
        <taxon>Halanaerobium</taxon>
    </lineage>
</organism>
<proteinExistence type="inferred from homology"/>
<feature type="active site" description="Proton donor" evidence="3">
    <location>
        <position position="237"/>
    </location>
</feature>
<evidence type="ECO:0000256" key="2">
    <source>
        <dbReference type="ARBA" id="ARBA00052401"/>
    </source>
</evidence>
<evidence type="ECO:0000313" key="5">
    <source>
        <dbReference type="Proteomes" id="UP001199296"/>
    </source>
</evidence>
<dbReference type="RefSeq" id="WP_229343119.1">
    <property type="nucleotide sequence ID" value="NZ_JAJFAT010000001.1"/>
</dbReference>
<feature type="binding site" evidence="3">
    <location>
        <begin position="46"/>
        <end position="48"/>
    </location>
    <ligand>
        <name>substrate</name>
    </ligand>
</feature>
<comment type="similarity">
    <text evidence="3">Belongs to the EIF-2B alpha/beta/delta subunits family. MtnA subfamily.</text>
</comment>
<gene>
    <name evidence="3 4" type="primary">mtnA</name>
    <name evidence="4" type="ORF">LJ207_00710</name>
</gene>
<dbReference type="InterPro" id="IPR011559">
    <property type="entry name" value="Initiation_fac_2B_a/b/d"/>
</dbReference>
<protein>
    <recommendedName>
        <fullName evidence="3">Methylthioribose-1-phosphate isomerase</fullName>
        <shortName evidence="3">M1Pi</shortName>
        <shortName evidence="3">MTR-1-P isomerase</shortName>
        <ecNumber evidence="3">5.3.1.23</ecNumber>
    </recommendedName>
    <alternativeName>
        <fullName evidence="3">S-methyl-5-thioribose-1-phosphate isomerase</fullName>
    </alternativeName>
</protein>
<dbReference type="NCBIfam" id="NF004326">
    <property type="entry name" value="PRK05720.1"/>
    <property type="match status" value="1"/>
</dbReference>
<comment type="catalytic activity">
    <reaction evidence="2 3">
        <text>5-(methylsulfanyl)-alpha-D-ribose 1-phosphate = 5-(methylsulfanyl)-D-ribulose 1-phosphate</text>
        <dbReference type="Rhea" id="RHEA:19989"/>
        <dbReference type="ChEBI" id="CHEBI:58533"/>
        <dbReference type="ChEBI" id="CHEBI:58548"/>
        <dbReference type="EC" id="5.3.1.23"/>
    </reaction>
</comment>
<feature type="binding site" evidence="3">
    <location>
        <position position="196"/>
    </location>
    <ligand>
        <name>substrate</name>
    </ligand>
</feature>
<keyword evidence="3" id="KW-0486">Methionine biosynthesis</keyword>
<dbReference type="PANTHER" id="PTHR43475:SF1">
    <property type="entry name" value="METHYLTHIORIBOSE-1-PHOSPHATE ISOMERASE"/>
    <property type="match status" value="1"/>
</dbReference>
<dbReference type="EMBL" id="JAJFAT010000001">
    <property type="protein sequence ID" value="MCC3143847.1"/>
    <property type="molecule type" value="Genomic_DNA"/>
</dbReference>
<dbReference type="SUPFAM" id="SSF100950">
    <property type="entry name" value="NagB/RpiA/CoA transferase-like"/>
    <property type="match status" value="1"/>
</dbReference>
<feature type="binding site" evidence="3">
    <location>
        <position position="89"/>
    </location>
    <ligand>
        <name>substrate</name>
    </ligand>
</feature>
<dbReference type="InterPro" id="IPR042529">
    <property type="entry name" value="IF_2B-like_C"/>
</dbReference>
<dbReference type="HAMAP" id="MF_01678">
    <property type="entry name" value="Salvage_MtnA"/>
    <property type="match status" value="1"/>
</dbReference>
<evidence type="ECO:0000256" key="3">
    <source>
        <dbReference type="HAMAP-Rule" id="MF_01678"/>
    </source>
</evidence>
<dbReference type="InterPro" id="IPR037171">
    <property type="entry name" value="NagB/RpiA_transferase-like"/>
</dbReference>
<dbReference type="FunFam" id="3.40.50.10470:FF:000006">
    <property type="entry name" value="Methylthioribose-1-phosphate isomerase"/>
    <property type="match status" value="1"/>
</dbReference>
<dbReference type="InterPro" id="IPR005251">
    <property type="entry name" value="IF-M1Pi"/>
</dbReference>
<dbReference type="GO" id="GO:0019509">
    <property type="term" value="P:L-methionine salvage from methylthioadenosine"/>
    <property type="evidence" value="ECO:0007669"/>
    <property type="project" value="UniProtKB-UniRule"/>
</dbReference>
<dbReference type="AlphaFoldDB" id="A0AAW4WRW4"/>
<comment type="caution">
    <text evidence="4">The sequence shown here is derived from an EMBL/GenBank/DDBJ whole genome shotgun (WGS) entry which is preliminary data.</text>
</comment>
<evidence type="ECO:0000256" key="1">
    <source>
        <dbReference type="ARBA" id="ARBA00023235"/>
    </source>
</evidence>
<comment type="pathway">
    <text evidence="3">Amino-acid biosynthesis; L-methionine biosynthesis via salvage pathway; L-methionine from S-methyl-5-thio-alpha-D-ribose 1-phosphate: step 1/6.</text>
</comment>
<accession>A0AAW4WRW4</accession>
<keyword evidence="5" id="KW-1185">Reference proteome</keyword>
<dbReference type="InterPro" id="IPR000649">
    <property type="entry name" value="IF-2B-related"/>
</dbReference>
<keyword evidence="3" id="KW-0028">Amino-acid biosynthesis</keyword>
<reference evidence="4 5" key="1">
    <citation type="submission" date="2021-10" db="EMBL/GenBank/DDBJ databases">
        <authorList>
            <person name="Grouzdev D.S."/>
            <person name="Pantiukh K.S."/>
            <person name="Krutkina M.S."/>
        </authorList>
    </citation>
    <scope>NUCLEOTIDE SEQUENCE [LARGE SCALE GENOMIC DNA]</scope>
    <source>
        <strain evidence="4 5">Z-7514</strain>
    </source>
</reference>
<dbReference type="Proteomes" id="UP001199296">
    <property type="component" value="Unassembled WGS sequence"/>
</dbReference>
<dbReference type="NCBIfam" id="TIGR00524">
    <property type="entry name" value="eIF-2B_rel"/>
    <property type="match status" value="1"/>
</dbReference>
<feature type="binding site" evidence="3">
    <location>
        <begin position="247"/>
        <end position="248"/>
    </location>
    <ligand>
        <name>substrate</name>
    </ligand>
</feature>
<dbReference type="EC" id="5.3.1.23" evidence="3"/>
<dbReference type="FunFam" id="1.20.120.420:FF:000003">
    <property type="entry name" value="Methylthioribose-1-phosphate isomerase"/>
    <property type="match status" value="1"/>
</dbReference>
<comment type="function">
    <text evidence="3">Catalyzes the interconversion of methylthioribose-1-phosphate (MTR-1-P) into methylthioribulose-1-phosphate (MTRu-1-P).</text>
</comment>
<keyword evidence="1 3" id="KW-0413">Isomerase</keyword>
<dbReference type="PANTHER" id="PTHR43475">
    <property type="entry name" value="METHYLTHIORIBOSE-1-PHOSPHATE ISOMERASE"/>
    <property type="match status" value="1"/>
</dbReference>
<dbReference type="InterPro" id="IPR027363">
    <property type="entry name" value="M1Pi_N"/>
</dbReference>